<dbReference type="VEuPathDB" id="FungiDB:H257_04730"/>
<accession>W4GT97</accession>
<name>W4GT97_APHAT</name>
<dbReference type="AlphaFoldDB" id="W4GT97"/>
<organism evidence="2">
    <name type="scientific">Aphanomyces astaci</name>
    <name type="common">Crayfish plague agent</name>
    <dbReference type="NCBI Taxonomy" id="112090"/>
    <lineage>
        <taxon>Eukaryota</taxon>
        <taxon>Sar</taxon>
        <taxon>Stramenopiles</taxon>
        <taxon>Oomycota</taxon>
        <taxon>Saprolegniomycetes</taxon>
        <taxon>Saprolegniales</taxon>
        <taxon>Verrucalvaceae</taxon>
        <taxon>Aphanomyces</taxon>
    </lineage>
</organism>
<feature type="region of interest" description="Disordered" evidence="1">
    <location>
        <begin position="271"/>
        <end position="292"/>
    </location>
</feature>
<reference evidence="2" key="1">
    <citation type="submission" date="2013-12" db="EMBL/GenBank/DDBJ databases">
        <title>The Genome Sequence of Aphanomyces astaci APO3.</title>
        <authorList>
            <consortium name="The Broad Institute Genomics Platform"/>
            <person name="Russ C."/>
            <person name="Tyler B."/>
            <person name="van West P."/>
            <person name="Dieguez-Uribeondo J."/>
            <person name="Young S.K."/>
            <person name="Zeng Q."/>
            <person name="Gargeya S."/>
            <person name="Fitzgerald M."/>
            <person name="Abouelleil A."/>
            <person name="Alvarado L."/>
            <person name="Chapman S.B."/>
            <person name="Gainer-Dewar J."/>
            <person name="Goldberg J."/>
            <person name="Griggs A."/>
            <person name="Gujja S."/>
            <person name="Hansen M."/>
            <person name="Howarth C."/>
            <person name="Imamovic A."/>
            <person name="Ireland A."/>
            <person name="Larimer J."/>
            <person name="McCowan C."/>
            <person name="Murphy C."/>
            <person name="Pearson M."/>
            <person name="Poon T.W."/>
            <person name="Priest M."/>
            <person name="Roberts A."/>
            <person name="Saif S."/>
            <person name="Shea T."/>
            <person name="Sykes S."/>
            <person name="Wortman J."/>
            <person name="Nusbaum C."/>
            <person name="Birren B."/>
        </authorList>
    </citation>
    <scope>NUCLEOTIDE SEQUENCE [LARGE SCALE GENOMIC DNA]</scope>
    <source>
        <strain evidence="2">APO3</strain>
    </source>
</reference>
<evidence type="ECO:0000256" key="1">
    <source>
        <dbReference type="SAM" id="MobiDB-lite"/>
    </source>
</evidence>
<gene>
    <name evidence="2" type="ORF">H257_04730</name>
</gene>
<protein>
    <submittedName>
        <fullName evidence="2">Uncharacterized protein</fullName>
    </submittedName>
</protein>
<proteinExistence type="predicted"/>
<dbReference type="GeneID" id="20806726"/>
<sequence>MPLSASSSIVLAEEGVAASVCDRCSLCYDPNFGCTTLYDKNSCVFPDQTWCAYYVYSQQTILQPSSAASPAAANAAPAGTRRPPDVWRRRPLGNAFSSAQVWCGDVRKQCGACHGCLDSTTKECKPDTVDTCSSAGQVWCSPLTPWRQPKSLVIDYNEWYNGKSWGERPASLLCDWPPIDSTCFTDPFVKASNRWIHLPMAPSSSSAMVASELVASEPTLSDGPVSCNPDPRYIDISRPGWWGVGNWPPTICKPNLLTVPSWRWLWNEASEGANSEQQPQDDDNTLDFPFLS</sequence>
<evidence type="ECO:0000313" key="2">
    <source>
        <dbReference type="EMBL" id="ETV82975.1"/>
    </source>
</evidence>
<dbReference type="EMBL" id="KI913121">
    <property type="protein sequence ID" value="ETV82975.1"/>
    <property type="molecule type" value="Genomic_DNA"/>
</dbReference>
<dbReference type="RefSeq" id="XP_009827646.1">
    <property type="nucleotide sequence ID" value="XM_009829344.1"/>
</dbReference>